<evidence type="ECO:0000313" key="9">
    <source>
        <dbReference type="Proteomes" id="UP001162162"/>
    </source>
</evidence>
<dbReference type="Pfam" id="PF07992">
    <property type="entry name" value="Pyr_redox_2"/>
    <property type="match status" value="1"/>
</dbReference>
<dbReference type="InterPro" id="IPR050446">
    <property type="entry name" value="FAD-oxidoreductase/Apoptosis"/>
</dbReference>
<evidence type="ECO:0000256" key="3">
    <source>
        <dbReference type="ARBA" id="ARBA00022630"/>
    </source>
</evidence>
<evidence type="ECO:0000259" key="7">
    <source>
        <dbReference type="Pfam" id="PF14759"/>
    </source>
</evidence>
<evidence type="ECO:0000259" key="6">
    <source>
        <dbReference type="Pfam" id="PF07992"/>
    </source>
</evidence>
<keyword evidence="5" id="KW-0560">Oxidoreductase</keyword>
<keyword evidence="4" id="KW-0274">FAD</keyword>
<gene>
    <name evidence="8" type="ORF">NQ318_021638</name>
</gene>
<organism evidence="8 9">
    <name type="scientific">Aromia moschata</name>
    <dbReference type="NCBI Taxonomy" id="1265417"/>
    <lineage>
        <taxon>Eukaryota</taxon>
        <taxon>Metazoa</taxon>
        <taxon>Ecdysozoa</taxon>
        <taxon>Arthropoda</taxon>
        <taxon>Hexapoda</taxon>
        <taxon>Insecta</taxon>
        <taxon>Pterygota</taxon>
        <taxon>Neoptera</taxon>
        <taxon>Endopterygota</taxon>
        <taxon>Coleoptera</taxon>
        <taxon>Polyphaga</taxon>
        <taxon>Cucujiformia</taxon>
        <taxon>Chrysomeloidea</taxon>
        <taxon>Cerambycidae</taxon>
        <taxon>Cerambycinae</taxon>
        <taxon>Callichromatini</taxon>
        <taxon>Aromia</taxon>
    </lineage>
</organism>
<comment type="cofactor">
    <cofactor evidence="1">
        <name>FAD</name>
        <dbReference type="ChEBI" id="CHEBI:57692"/>
    </cofactor>
</comment>
<feature type="non-terminal residue" evidence="8">
    <location>
        <position position="1"/>
    </location>
</feature>
<feature type="domain" description="Reductase C-terminal" evidence="7">
    <location>
        <begin position="280"/>
        <end position="351"/>
    </location>
</feature>
<dbReference type="Gene3D" id="3.50.50.60">
    <property type="entry name" value="FAD/NAD(P)-binding domain"/>
    <property type="match status" value="2"/>
</dbReference>
<dbReference type="AlphaFoldDB" id="A0AAV8X8B8"/>
<dbReference type="Pfam" id="PF14759">
    <property type="entry name" value="Reductase_C"/>
    <property type="match status" value="1"/>
</dbReference>
<protein>
    <submittedName>
        <fullName evidence="8">Uncharacterized protein</fullName>
    </submittedName>
</protein>
<evidence type="ECO:0000256" key="4">
    <source>
        <dbReference type="ARBA" id="ARBA00022827"/>
    </source>
</evidence>
<dbReference type="Gene3D" id="3.30.390.30">
    <property type="match status" value="1"/>
</dbReference>
<keyword evidence="9" id="KW-1185">Reference proteome</keyword>
<dbReference type="InterPro" id="IPR036188">
    <property type="entry name" value="FAD/NAD-bd_sf"/>
</dbReference>
<dbReference type="PRINTS" id="PR00411">
    <property type="entry name" value="PNDRDTASEI"/>
</dbReference>
<evidence type="ECO:0000313" key="8">
    <source>
        <dbReference type="EMBL" id="KAJ8934213.1"/>
    </source>
</evidence>
<evidence type="ECO:0000256" key="1">
    <source>
        <dbReference type="ARBA" id="ARBA00001974"/>
    </source>
</evidence>
<dbReference type="GO" id="GO:0016651">
    <property type="term" value="F:oxidoreductase activity, acting on NAD(P)H"/>
    <property type="evidence" value="ECO:0007669"/>
    <property type="project" value="TreeGrafter"/>
</dbReference>
<comment type="caution">
    <text evidence="8">The sequence shown here is derived from an EMBL/GenBank/DDBJ whole genome shotgun (WGS) entry which is preliminary data.</text>
</comment>
<comment type="similarity">
    <text evidence="2">Belongs to the FAD-dependent oxidoreductase family.</text>
</comment>
<reference evidence="8" key="1">
    <citation type="journal article" date="2023" name="Insect Mol. Biol.">
        <title>Genome sequencing provides insights into the evolution of gene families encoding plant cell wall-degrading enzymes in longhorned beetles.</title>
        <authorList>
            <person name="Shin N.R."/>
            <person name="Okamura Y."/>
            <person name="Kirsch R."/>
            <person name="Pauchet Y."/>
        </authorList>
    </citation>
    <scope>NUCLEOTIDE SEQUENCE</scope>
    <source>
        <strain evidence="8">AMC_N1</strain>
    </source>
</reference>
<dbReference type="PANTHER" id="PTHR43557:SF2">
    <property type="entry name" value="RIESKE DOMAIN-CONTAINING PROTEIN-RELATED"/>
    <property type="match status" value="1"/>
</dbReference>
<accession>A0AAV8X8B8</accession>
<feature type="domain" description="FAD/NAD(P)-binding" evidence="6">
    <location>
        <begin position="26"/>
        <end position="260"/>
    </location>
</feature>
<evidence type="ECO:0000256" key="5">
    <source>
        <dbReference type="ARBA" id="ARBA00023002"/>
    </source>
</evidence>
<dbReference type="InterPro" id="IPR023753">
    <property type="entry name" value="FAD/NAD-binding_dom"/>
</dbReference>
<dbReference type="SUPFAM" id="SSF55424">
    <property type="entry name" value="FAD/NAD-linked reductases, dimerisation (C-terminal) domain"/>
    <property type="match status" value="1"/>
</dbReference>
<proteinExistence type="inferred from homology"/>
<dbReference type="InterPro" id="IPR028202">
    <property type="entry name" value="Reductase_C"/>
</dbReference>
<evidence type="ECO:0000256" key="2">
    <source>
        <dbReference type="ARBA" id="ARBA00006442"/>
    </source>
</evidence>
<name>A0AAV8X8B8_9CUCU</name>
<dbReference type="PRINTS" id="PR00368">
    <property type="entry name" value="FADPNR"/>
</dbReference>
<dbReference type="SUPFAM" id="SSF51905">
    <property type="entry name" value="FAD/NAD(P)-binding domain"/>
    <property type="match status" value="1"/>
</dbReference>
<dbReference type="GO" id="GO:0005737">
    <property type="term" value="C:cytoplasm"/>
    <property type="evidence" value="ECO:0007669"/>
    <property type="project" value="TreeGrafter"/>
</dbReference>
<dbReference type="EMBL" id="JAPWTK010001079">
    <property type="protein sequence ID" value="KAJ8934213.1"/>
    <property type="molecule type" value="Genomic_DNA"/>
</dbReference>
<dbReference type="PANTHER" id="PTHR43557">
    <property type="entry name" value="APOPTOSIS-INDUCING FACTOR 1"/>
    <property type="match status" value="1"/>
</dbReference>
<dbReference type="InterPro" id="IPR016156">
    <property type="entry name" value="FAD/NAD-linked_Rdtase_dimer_sf"/>
</dbReference>
<keyword evidence="3" id="KW-0285">Flavoprotein</keyword>
<dbReference type="Proteomes" id="UP001162162">
    <property type="component" value="Unassembled WGS sequence"/>
</dbReference>
<sequence>QGESQQSHGLRNREAQFRDDKFYKEYDIDVLKGTEATGVNTSTNTVTLSNGNTLQYDKLFIATGCKARKLNIPGADLKNVIVLRDYEHAVYTSSQLEEDKEVVVQGSSFIALEAANYCLNKVKKVTVVQRDTVPFRATLGEDVGAAFMKLFKDKGVHFISKNSLTKITSDDNGNVVSVELQDGATLKADLVIMGVGSTYYTDFLKNSGIDMREDGTIETNEYLQTNIPNVYVGGDMAYAPVWSHDNKKAAIGHYPLAHYHGKIAALNMLGKRKAMDAVPYFWTMLFGKGVRYAGHGNYDDIIYAGNVDELKFVAFYLKDDEVVSASSCGMDPVVSQFAELLAQGKKLFRDDIKSDPLGWTKKLIA</sequence>